<dbReference type="RefSeq" id="WP_259610877.1">
    <property type="nucleotide sequence ID" value="NZ_CP091139.2"/>
</dbReference>
<dbReference type="InterPro" id="IPR004113">
    <property type="entry name" value="FAD-bd_oxidored_4_C"/>
</dbReference>
<gene>
    <name evidence="5" type="ORF">L2X98_27405</name>
</gene>
<evidence type="ECO:0000256" key="3">
    <source>
        <dbReference type="SAM" id="MobiDB-lite"/>
    </source>
</evidence>
<evidence type="ECO:0000313" key="6">
    <source>
        <dbReference type="Proteomes" id="UP001054811"/>
    </source>
</evidence>
<feature type="compositionally biased region" description="Basic residues" evidence="3">
    <location>
        <begin position="8"/>
        <end position="18"/>
    </location>
</feature>
<sequence>MLGLRNEGRRRSRRHRCGTAHSGTHHAWADQVAATYSFNEGAQRRFNERIKDALDPNGILNPGKAGIWPARLRGRDDL</sequence>
<keyword evidence="6" id="KW-1185">Reference proteome</keyword>
<evidence type="ECO:0000256" key="1">
    <source>
        <dbReference type="ARBA" id="ARBA00022630"/>
    </source>
</evidence>
<organism evidence="5 6">
    <name type="scientific">Microbacterium elymi</name>
    <dbReference type="NCBI Taxonomy" id="2909587"/>
    <lineage>
        <taxon>Bacteria</taxon>
        <taxon>Bacillati</taxon>
        <taxon>Actinomycetota</taxon>
        <taxon>Actinomycetes</taxon>
        <taxon>Micrococcales</taxon>
        <taxon>Microbacteriaceae</taxon>
        <taxon>Microbacterium</taxon>
    </lineage>
</organism>
<dbReference type="InterPro" id="IPR016164">
    <property type="entry name" value="FAD-linked_Oxase-like_C"/>
</dbReference>
<proteinExistence type="predicted"/>
<evidence type="ECO:0000256" key="2">
    <source>
        <dbReference type="ARBA" id="ARBA00022827"/>
    </source>
</evidence>
<evidence type="ECO:0000259" key="4">
    <source>
        <dbReference type="Pfam" id="PF02913"/>
    </source>
</evidence>
<evidence type="ECO:0000313" key="5">
    <source>
        <dbReference type="EMBL" id="UUT34361.1"/>
    </source>
</evidence>
<dbReference type="EMBL" id="CP091139">
    <property type="protein sequence ID" value="UUT34361.1"/>
    <property type="molecule type" value="Genomic_DNA"/>
</dbReference>
<keyword evidence="1" id="KW-0285">Flavoprotein</keyword>
<keyword evidence="2" id="KW-0274">FAD</keyword>
<protein>
    <recommendedName>
        <fullName evidence="4">FAD-binding oxidoreductase/transferase type 4 C-terminal domain-containing protein</fullName>
    </recommendedName>
</protein>
<feature type="domain" description="FAD-binding oxidoreductase/transferase type 4 C-terminal" evidence="4">
    <location>
        <begin position="17"/>
        <end position="64"/>
    </location>
</feature>
<dbReference type="Proteomes" id="UP001054811">
    <property type="component" value="Chromosome"/>
</dbReference>
<feature type="region of interest" description="Disordered" evidence="3">
    <location>
        <begin position="1"/>
        <end position="22"/>
    </location>
</feature>
<dbReference type="Pfam" id="PF02913">
    <property type="entry name" value="FAD-oxidase_C"/>
    <property type="match status" value="1"/>
</dbReference>
<accession>A0ABY5NGX1</accession>
<name>A0ABY5NGX1_9MICO</name>
<dbReference type="SUPFAM" id="SSF55103">
    <property type="entry name" value="FAD-linked oxidases, C-terminal domain"/>
    <property type="match status" value="1"/>
</dbReference>
<reference evidence="5" key="1">
    <citation type="submission" date="2022-01" db="EMBL/GenBank/DDBJ databases">
        <title>Microbacterium eymi and Microbacterium rhizovicinus sp. nov., isolated from the rhizospheric soil of Elymus tsukushiensis, a plant native to the Dokdo Islands, Republic of Korea.</title>
        <authorList>
            <person name="Hwang Y.J."/>
        </authorList>
    </citation>
    <scope>NUCLEOTIDE SEQUENCE</scope>
    <source>
        <strain evidence="5">KUDC0405</strain>
    </source>
</reference>
<dbReference type="Gene3D" id="1.10.45.10">
    <property type="entry name" value="Vanillyl-alcohol Oxidase, Chain A, domain 4"/>
    <property type="match status" value="1"/>
</dbReference>
<dbReference type="InterPro" id="IPR016171">
    <property type="entry name" value="Vanillyl_alc_oxidase_C-sub2"/>
</dbReference>